<reference evidence="10" key="1">
    <citation type="journal article" date="2019" name="Int. J. Syst. Evol. Microbiol.">
        <title>The Global Catalogue of Microorganisms (GCM) 10K type strain sequencing project: providing services to taxonomists for standard genome sequencing and annotation.</title>
        <authorList>
            <consortium name="The Broad Institute Genomics Platform"/>
            <consortium name="The Broad Institute Genome Sequencing Center for Infectious Disease"/>
            <person name="Wu L."/>
            <person name="Ma J."/>
        </authorList>
    </citation>
    <scope>NUCLEOTIDE SEQUENCE [LARGE SCALE GENOMIC DNA]</scope>
    <source>
        <strain evidence="10">JCM 9377</strain>
    </source>
</reference>
<dbReference type="Pfam" id="PF00355">
    <property type="entry name" value="Rieske"/>
    <property type="match status" value="1"/>
</dbReference>
<protein>
    <recommendedName>
        <fullName evidence="8">Rieske domain-containing protein</fullName>
    </recommendedName>
</protein>
<evidence type="ECO:0000256" key="5">
    <source>
        <dbReference type="ARBA" id="ARBA00023004"/>
    </source>
</evidence>
<evidence type="ECO:0000256" key="7">
    <source>
        <dbReference type="ARBA" id="ARBA00023027"/>
    </source>
</evidence>
<dbReference type="Pfam" id="PF00848">
    <property type="entry name" value="Ring_hydroxyl_A"/>
    <property type="match status" value="1"/>
</dbReference>
<dbReference type="CDD" id="cd03469">
    <property type="entry name" value="Rieske_RO_Alpha_N"/>
    <property type="match status" value="1"/>
</dbReference>
<keyword evidence="7" id="KW-0520">NAD</keyword>
<comment type="cofactor">
    <cofactor evidence="1">
        <name>Fe cation</name>
        <dbReference type="ChEBI" id="CHEBI:24875"/>
    </cofactor>
</comment>
<dbReference type="SUPFAM" id="SSF55961">
    <property type="entry name" value="Bet v1-like"/>
    <property type="match status" value="1"/>
</dbReference>
<dbReference type="PANTHER" id="PTHR43756">
    <property type="entry name" value="CHOLINE MONOOXYGENASE, CHLOROPLASTIC"/>
    <property type="match status" value="1"/>
</dbReference>
<keyword evidence="3" id="KW-0479">Metal-binding</keyword>
<dbReference type="InterPro" id="IPR015881">
    <property type="entry name" value="ARHD_Rieske_2Fe_2S"/>
</dbReference>
<evidence type="ECO:0000256" key="2">
    <source>
        <dbReference type="ARBA" id="ARBA00022714"/>
    </source>
</evidence>
<dbReference type="Gene3D" id="3.90.380.10">
    <property type="entry name" value="Naphthalene 1,2-dioxygenase Alpha Subunit, Chain A, domain 1"/>
    <property type="match status" value="2"/>
</dbReference>
<comment type="caution">
    <text evidence="9">The sequence shown here is derived from an EMBL/GenBank/DDBJ whole genome shotgun (WGS) entry which is preliminary data.</text>
</comment>
<keyword evidence="4" id="KW-0560">Oxidoreductase</keyword>
<dbReference type="PANTHER" id="PTHR43756:SF5">
    <property type="entry name" value="CHOLINE MONOOXYGENASE, CHLOROPLASTIC"/>
    <property type="match status" value="1"/>
</dbReference>
<dbReference type="Proteomes" id="UP001501237">
    <property type="component" value="Unassembled WGS sequence"/>
</dbReference>
<dbReference type="InterPro" id="IPR015879">
    <property type="entry name" value="Ring_hydroxy_dOase_asu_C_dom"/>
</dbReference>
<evidence type="ECO:0000313" key="10">
    <source>
        <dbReference type="Proteomes" id="UP001501237"/>
    </source>
</evidence>
<keyword evidence="6" id="KW-0411">Iron-sulfur</keyword>
<dbReference type="PROSITE" id="PS00570">
    <property type="entry name" value="RING_HYDROXYL_ALPHA"/>
    <property type="match status" value="1"/>
</dbReference>
<keyword evidence="10" id="KW-1185">Reference proteome</keyword>
<dbReference type="RefSeq" id="WP_344825204.1">
    <property type="nucleotide sequence ID" value="NZ_BAAAUV010000004.1"/>
</dbReference>
<dbReference type="Gene3D" id="2.102.10.10">
    <property type="entry name" value="Rieske [2Fe-2S] iron-sulphur domain"/>
    <property type="match status" value="1"/>
</dbReference>
<evidence type="ECO:0000256" key="3">
    <source>
        <dbReference type="ARBA" id="ARBA00022723"/>
    </source>
</evidence>
<dbReference type="SUPFAM" id="SSF50022">
    <property type="entry name" value="ISP domain"/>
    <property type="match status" value="1"/>
</dbReference>
<name>A0ABP6Q6A7_9ACTN</name>
<evidence type="ECO:0000256" key="4">
    <source>
        <dbReference type="ARBA" id="ARBA00023002"/>
    </source>
</evidence>
<evidence type="ECO:0000313" key="9">
    <source>
        <dbReference type="EMBL" id="GAA3205231.1"/>
    </source>
</evidence>
<feature type="domain" description="Rieske" evidence="8">
    <location>
        <begin position="56"/>
        <end position="170"/>
    </location>
</feature>
<accession>A0ABP6Q6A7</accession>
<proteinExistence type="predicted"/>
<evidence type="ECO:0000256" key="1">
    <source>
        <dbReference type="ARBA" id="ARBA00001962"/>
    </source>
</evidence>
<evidence type="ECO:0000259" key="8">
    <source>
        <dbReference type="PROSITE" id="PS51296"/>
    </source>
</evidence>
<evidence type="ECO:0000256" key="6">
    <source>
        <dbReference type="ARBA" id="ARBA00023014"/>
    </source>
</evidence>
<gene>
    <name evidence="9" type="ORF">GCM10010468_20130</name>
</gene>
<dbReference type="InterPro" id="IPR017941">
    <property type="entry name" value="Rieske_2Fe-2S"/>
</dbReference>
<dbReference type="PROSITE" id="PS51296">
    <property type="entry name" value="RIESKE"/>
    <property type="match status" value="1"/>
</dbReference>
<dbReference type="InterPro" id="IPR036922">
    <property type="entry name" value="Rieske_2Fe-2S_sf"/>
</dbReference>
<keyword evidence="2" id="KW-0001">2Fe-2S</keyword>
<dbReference type="InterPro" id="IPR001663">
    <property type="entry name" value="Rng_hydr_dOase-A"/>
</dbReference>
<dbReference type="EMBL" id="BAAAUV010000004">
    <property type="protein sequence ID" value="GAA3205231.1"/>
    <property type="molecule type" value="Genomic_DNA"/>
</dbReference>
<sequence>MTGLQASPGTVAAPLGASLTERALKLAATRTTDMAAATLKVPLTYYRDPGLYERELALLRRTPLAIGQSARLGAPHSYFVRSVLGSSLLVTRDADGRAHVFLNYCRHRGAVPASGEGVAKRFTCPYHAWSYDTKGCLASFPGRAGFTGMDRSDYGLVELPSEERHGFVWAVLTAGAPLDLDAHLGPLDAELARWGYAGYGYLETREFTSGVSWKGALEAFAEGYHFPFVHGSSVIGQNTLPDTSVHDAFGRHHRMGFPFTWITALAGSAGGDRDPGSNMGIIYWVYPNLILANSPVGVEIIDLLPHDGPTTCTVRHGWMGTAPAGDEATRAMYQDVYEQVHAAVRDEDFAMLPLCGEGVRNAQHDHMIIGRNEIGVQHMIRTMADALGIDLGPEASAPRD</sequence>
<keyword evidence="5" id="KW-0408">Iron</keyword>
<organism evidence="9 10">
    <name type="scientific">Actinocorallia longicatena</name>
    <dbReference type="NCBI Taxonomy" id="111803"/>
    <lineage>
        <taxon>Bacteria</taxon>
        <taxon>Bacillati</taxon>
        <taxon>Actinomycetota</taxon>
        <taxon>Actinomycetes</taxon>
        <taxon>Streptosporangiales</taxon>
        <taxon>Thermomonosporaceae</taxon>
        <taxon>Actinocorallia</taxon>
    </lineage>
</organism>